<proteinExistence type="predicted"/>
<evidence type="ECO:0000313" key="2">
    <source>
        <dbReference type="EMBL" id="TGZ72325.1"/>
    </source>
</evidence>
<evidence type="ECO:0000313" key="3">
    <source>
        <dbReference type="Proteomes" id="UP000308267"/>
    </source>
</evidence>
<keyword evidence="3" id="KW-1185">Reference proteome</keyword>
<dbReference type="EMBL" id="SJOL01003826">
    <property type="protein sequence ID" value="TGZ72325.1"/>
    <property type="molecule type" value="Genomic_DNA"/>
</dbReference>
<feature type="compositionally biased region" description="Polar residues" evidence="1">
    <location>
        <begin position="208"/>
        <end position="233"/>
    </location>
</feature>
<dbReference type="AlphaFoldDB" id="A0A4S2M7I9"/>
<feature type="region of interest" description="Disordered" evidence="1">
    <location>
        <begin position="714"/>
        <end position="749"/>
    </location>
</feature>
<reference evidence="2 3" key="1">
    <citation type="journal article" date="2019" name="BMC Genomics">
        <title>New insights from Opisthorchis felineus genome: update on genomics of the epidemiologically important liver flukes.</title>
        <authorList>
            <person name="Ershov N.I."/>
            <person name="Mordvinov V.A."/>
            <person name="Prokhortchouk E.B."/>
            <person name="Pakharukova M.Y."/>
            <person name="Gunbin K.V."/>
            <person name="Ustyantsev K."/>
            <person name="Genaev M.A."/>
            <person name="Blinov A.G."/>
            <person name="Mazur A."/>
            <person name="Boulygina E."/>
            <person name="Tsygankova S."/>
            <person name="Khrameeva E."/>
            <person name="Chekanov N."/>
            <person name="Fan G."/>
            <person name="Xiao A."/>
            <person name="Zhang H."/>
            <person name="Xu X."/>
            <person name="Yang H."/>
            <person name="Solovyev V."/>
            <person name="Lee S.M."/>
            <person name="Liu X."/>
            <person name="Afonnikov D.A."/>
            <person name="Skryabin K.G."/>
        </authorList>
    </citation>
    <scope>NUCLEOTIDE SEQUENCE [LARGE SCALE GENOMIC DNA]</scope>
    <source>
        <strain evidence="2">AK-0245</strain>
        <tissue evidence="2">Whole organism</tissue>
    </source>
</reference>
<feature type="region of interest" description="Disordered" evidence="1">
    <location>
        <begin position="910"/>
        <end position="944"/>
    </location>
</feature>
<feature type="region of interest" description="Disordered" evidence="1">
    <location>
        <begin position="577"/>
        <end position="596"/>
    </location>
</feature>
<sequence>MRENWSLLKKLSYETNKRLKQHVARAQKIEGEELARIERISLIKRVNRKQQIEYLKKNFHDPTYPLSGEASKCSANNAPDVNEDVGKCKEGVHILVGKSSKNVVGNLLEETLRMVKASPLIPHICVYKHNDEELEAENEITTSEAINVQSDGFGNHMDFNGESVVSTTEHQFFAGRQHQLTSEQQLTEGPDDENFPHPEETNETTPPSALNINEDPTPSISAAPSNSTCEELDTNPTLTLTKANSLDWLRTGTPPLDQKPTQATFVNMDPPGFDLDPVHVACETPQAQKFAASTVPVVRIAPSYTVSLMREAEPRSFSTKRDRRSSNRMSGPIINETNEWNDEVEFAAELLISGMNVLPAQIKQTDDLFYPDTAANKFQFSDPQSTPMAHYGTSTTERAHQNGLFHPDSIHITLLSSPHTPVRSSLENLKVTVNDSSSNDVANLYKRRCTSPFRGILKSNYSPRCTSLERPNGHPSMISELNVELARNSIEQSPSRFQNGSNGKDIYSSNGTKHSVCDSPDSFCSVSPRSTGKSVRFADEILTNGRISSSVDLSRKPGDLQRRGAYQKEIVHSEGPMVSVMSPKPTDDEQSSSPIWSDQYKLPSLRTPTRLSVGVRELPNNNGFINLFQETRVQNLPNSSPLVCEIPTLPPASTFNGTAKLRYSDLLGVRLKKPTEGDQYVHSKESSIRAPSVNAHVIAPAICLAAGDTSGNTNGTVRTIRDNKPPIRTGTLNSENVDNHYSQPNSNLDRKTFKPKVLDSGKLNEFIQNLSNAKYIGIQAEEFGTNCTSYPAYNQLSSISTSKNAGRTRKISPEPHAYNESKHPGYCPGFQGTPDYEGLDTPISWNGDLNNNPLTSFTNNPLHSVTSPVISIQKPPGTRRFSSVISQTAPHLAEQDLNRPSLSNAITHISLGSCDRGRDSSGDQRRRDSNRHPQMLPTQDVGKAPTDSLAEFIESERACQRNDQNPTDIFKPVSSRRLPASAVNLKKPGSKYRGGASTISVEESRLLQSLDRLNTRLNGMFKSSNTRENFI</sequence>
<organism evidence="2 3">
    <name type="scientific">Opisthorchis felineus</name>
    <dbReference type="NCBI Taxonomy" id="147828"/>
    <lineage>
        <taxon>Eukaryota</taxon>
        <taxon>Metazoa</taxon>
        <taxon>Spiralia</taxon>
        <taxon>Lophotrochozoa</taxon>
        <taxon>Platyhelminthes</taxon>
        <taxon>Trematoda</taxon>
        <taxon>Digenea</taxon>
        <taxon>Opisthorchiida</taxon>
        <taxon>Opisthorchiata</taxon>
        <taxon>Opisthorchiidae</taxon>
        <taxon>Opisthorchis</taxon>
    </lineage>
</organism>
<dbReference type="Proteomes" id="UP000308267">
    <property type="component" value="Unassembled WGS sequence"/>
</dbReference>
<feature type="compositionally biased region" description="Basic and acidic residues" evidence="1">
    <location>
        <begin position="915"/>
        <end position="931"/>
    </location>
</feature>
<gene>
    <name evidence="2" type="ORF">CRM22_002153</name>
</gene>
<feature type="region of interest" description="Disordered" evidence="1">
    <location>
        <begin position="179"/>
        <end position="233"/>
    </location>
</feature>
<dbReference type="OrthoDB" id="6259168at2759"/>
<name>A0A4S2M7I9_OPIFE</name>
<evidence type="ECO:0000256" key="1">
    <source>
        <dbReference type="SAM" id="MobiDB-lite"/>
    </source>
</evidence>
<accession>A0A4S2M7I9</accession>
<feature type="region of interest" description="Disordered" evidence="1">
    <location>
        <begin position="315"/>
        <end position="334"/>
    </location>
</feature>
<feature type="compositionally biased region" description="Polar residues" evidence="1">
    <location>
        <begin position="730"/>
        <end position="747"/>
    </location>
</feature>
<comment type="caution">
    <text evidence="2">The sequence shown here is derived from an EMBL/GenBank/DDBJ whole genome shotgun (WGS) entry which is preliminary data.</text>
</comment>
<protein>
    <submittedName>
        <fullName evidence="2">Uncharacterized protein</fullName>
    </submittedName>
</protein>